<proteinExistence type="predicted"/>
<comment type="caution">
    <text evidence="2">The sequence shown here is derived from an EMBL/GenBank/DDBJ whole genome shotgun (WGS) entry which is preliminary data.</text>
</comment>
<sequence>MVKIAKPLVTNADDSPAFWQIGNLWQIMATGVQTDNAFTLLDQIVHVGDGGGPITHTHTQDEGLYIISGKCTFNAGGHQGLQGTPGTFVSIPGNTEHSFTVDEPDTHVLNFYLPAGFEQLLIGIAHPATVRGPQPTETIVERLPPKWLADKLCEDYGQDNIFGNPFCDRPDPAKMLTKPTPGATLFPYTAKAEDLNHYMAMGGCWTILASGEQTGGCYTFLEVLWRIGLVIPARMYKDKDEMIYVLDGHLKISLGNRTVDAKKGTFVYIPSSTVYSVEVTSSEAHCLNLHTRSGFEEVVKFRGTKLDGRPMTLAGDIQDKVVEERAEARLVAKIGLVNLSAVVF</sequence>
<dbReference type="InterPro" id="IPR014710">
    <property type="entry name" value="RmlC-like_jellyroll"/>
</dbReference>
<organism evidence="2 3">
    <name type="scientific">Coleophoma cylindrospora</name>
    <dbReference type="NCBI Taxonomy" id="1849047"/>
    <lineage>
        <taxon>Eukaryota</taxon>
        <taxon>Fungi</taxon>
        <taxon>Dikarya</taxon>
        <taxon>Ascomycota</taxon>
        <taxon>Pezizomycotina</taxon>
        <taxon>Leotiomycetes</taxon>
        <taxon>Helotiales</taxon>
        <taxon>Dermateaceae</taxon>
        <taxon>Coleophoma</taxon>
    </lineage>
</organism>
<dbReference type="InterPro" id="IPR053146">
    <property type="entry name" value="QDO-like"/>
</dbReference>
<dbReference type="AlphaFoldDB" id="A0A3D8QSM3"/>
<accession>A0A3D8QSM3</accession>
<feature type="domain" description="Cupin type-2" evidence="1">
    <location>
        <begin position="239"/>
        <end position="283"/>
    </location>
</feature>
<gene>
    <name evidence="2" type="ORF">BP6252_10446</name>
</gene>
<keyword evidence="3" id="KW-1185">Reference proteome</keyword>
<dbReference type="PANTHER" id="PTHR36440">
    <property type="entry name" value="PUTATIVE (AFU_ORTHOLOGUE AFUA_8G07350)-RELATED"/>
    <property type="match status" value="1"/>
</dbReference>
<dbReference type="EMBL" id="PDLM01000012">
    <property type="protein sequence ID" value="RDW64795.1"/>
    <property type="molecule type" value="Genomic_DNA"/>
</dbReference>
<dbReference type="OrthoDB" id="5370773at2759"/>
<dbReference type="Pfam" id="PF07883">
    <property type="entry name" value="Cupin_2"/>
    <property type="match status" value="2"/>
</dbReference>
<evidence type="ECO:0000259" key="1">
    <source>
        <dbReference type="Pfam" id="PF07883"/>
    </source>
</evidence>
<dbReference type="Gene3D" id="2.60.120.10">
    <property type="entry name" value="Jelly Rolls"/>
    <property type="match status" value="2"/>
</dbReference>
<dbReference type="Proteomes" id="UP000256645">
    <property type="component" value="Unassembled WGS sequence"/>
</dbReference>
<dbReference type="PANTHER" id="PTHR36440:SF1">
    <property type="entry name" value="PUTATIVE (AFU_ORTHOLOGUE AFUA_8G07350)-RELATED"/>
    <property type="match status" value="1"/>
</dbReference>
<dbReference type="SUPFAM" id="SSF51182">
    <property type="entry name" value="RmlC-like cupins"/>
    <property type="match status" value="1"/>
</dbReference>
<dbReference type="InterPro" id="IPR013096">
    <property type="entry name" value="Cupin_2"/>
</dbReference>
<feature type="domain" description="Cupin type-2" evidence="1">
    <location>
        <begin position="45"/>
        <end position="103"/>
    </location>
</feature>
<evidence type="ECO:0000313" key="2">
    <source>
        <dbReference type="EMBL" id="RDW64795.1"/>
    </source>
</evidence>
<protein>
    <recommendedName>
        <fullName evidence="1">Cupin type-2 domain-containing protein</fullName>
    </recommendedName>
</protein>
<evidence type="ECO:0000313" key="3">
    <source>
        <dbReference type="Proteomes" id="UP000256645"/>
    </source>
</evidence>
<name>A0A3D8QSM3_9HELO</name>
<reference evidence="2 3" key="1">
    <citation type="journal article" date="2018" name="IMA Fungus">
        <title>IMA Genome-F 9: Draft genome sequence of Annulohypoxylon stygium, Aspergillus mulundensis, Berkeleyomyces basicola (syn. Thielaviopsis basicola), Ceratocystis smalleyi, two Cercospora beticola strains, Coleophoma cylindrospora, Fusarium fracticaudum, Phialophora cf. hyalina, and Morchella septimelata.</title>
        <authorList>
            <person name="Wingfield B.D."/>
            <person name="Bills G.F."/>
            <person name="Dong Y."/>
            <person name="Huang W."/>
            <person name="Nel W.J."/>
            <person name="Swalarsk-Parry B.S."/>
            <person name="Vaghefi N."/>
            <person name="Wilken P.M."/>
            <person name="An Z."/>
            <person name="de Beer Z.W."/>
            <person name="De Vos L."/>
            <person name="Chen L."/>
            <person name="Duong T.A."/>
            <person name="Gao Y."/>
            <person name="Hammerbacher A."/>
            <person name="Kikkert J.R."/>
            <person name="Li Y."/>
            <person name="Li H."/>
            <person name="Li K."/>
            <person name="Li Q."/>
            <person name="Liu X."/>
            <person name="Ma X."/>
            <person name="Naidoo K."/>
            <person name="Pethybridge S.J."/>
            <person name="Sun J."/>
            <person name="Steenkamp E.T."/>
            <person name="van der Nest M.A."/>
            <person name="van Wyk S."/>
            <person name="Wingfield M.J."/>
            <person name="Xiong C."/>
            <person name="Yue Q."/>
            <person name="Zhang X."/>
        </authorList>
    </citation>
    <scope>NUCLEOTIDE SEQUENCE [LARGE SCALE GENOMIC DNA]</scope>
    <source>
        <strain evidence="2 3">BP6252</strain>
    </source>
</reference>
<dbReference type="InterPro" id="IPR011051">
    <property type="entry name" value="RmlC_Cupin_sf"/>
</dbReference>